<dbReference type="PANTHER" id="PTHR47762">
    <property type="entry name" value="OSJNBB0079B02.4 PROTEIN"/>
    <property type="match status" value="1"/>
</dbReference>
<proteinExistence type="predicted"/>
<dbReference type="Gramene" id="HORVU.MOREX.r2.2HG0171560.1">
    <property type="protein sequence ID" value="HORVU.MOREX.r2.2HG0171560.1"/>
    <property type="gene ID" value="HORVU.MOREX.r2.2HG0171560"/>
</dbReference>
<dbReference type="RefSeq" id="XP_044968324.1">
    <property type="nucleotide sequence ID" value="XM_045112389.1"/>
</dbReference>
<feature type="region of interest" description="Disordered" evidence="1">
    <location>
        <begin position="127"/>
        <end position="148"/>
    </location>
</feature>
<dbReference type="RefSeq" id="XP_044968325.1">
    <property type="nucleotide sequence ID" value="XM_045112390.1"/>
</dbReference>
<dbReference type="RefSeq" id="XP_044968323.1">
    <property type="nucleotide sequence ID" value="XM_045112388.1"/>
</dbReference>
<keyword evidence="4" id="KW-1185">Reference proteome</keyword>
<reference evidence="3" key="3">
    <citation type="submission" date="2022-01" db="UniProtKB">
        <authorList>
            <consortium name="EnsemblPlants"/>
        </authorList>
    </citation>
    <scope>IDENTIFICATION</scope>
    <source>
        <strain evidence="3">subsp. vulgare</strain>
    </source>
</reference>
<reference evidence="4" key="1">
    <citation type="journal article" date="2012" name="Nature">
        <title>A physical, genetic and functional sequence assembly of the barley genome.</title>
        <authorList>
            <consortium name="The International Barley Genome Sequencing Consortium"/>
            <person name="Mayer K.F."/>
            <person name="Waugh R."/>
            <person name="Brown J.W."/>
            <person name="Schulman A."/>
            <person name="Langridge P."/>
            <person name="Platzer M."/>
            <person name="Fincher G.B."/>
            <person name="Muehlbauer G.J."/>
            <person name="Sato K."/>
            <person name="Close T.J."/>
            <person name="Wise R.P."/>
            <person name="Stein N."/>
        </authorList>
    </citation>
    <scope>NUCLEOTIDE SEQUENCE [LARGE SCALE GENOMIC DNA]</scope>
    <source>
        <strain evidence="4">cv. Morex</strain>
    </source>
</reference>
<dbReference type="EnsemblPlants" id="HORVU.MOREX.r3.2HG0206490.1">
    <property type="protein sequence ID" value="HORVU.MOREX.r3.2HG0206490.1"/>
    <property type="gene ID" value="HORVU.MOREX.r3.2HG0206490"/>
</dbReference>
<dbReference type="OMA" id="MPGPWAD"/>
<sequence length="378" mass="41876">MTEEVHLGLPGPWAEDYREKADHYTTKIGGVPDWPAEDLGTEAKLLQCKLCGTRLCLVAQVYAPLAKLNVEERTLYVLVCPTPKCSPNPQSWKVLRVQKCHSGMQSNDNGYGSVQCKEKVCSNEPTPSCSAGKHNEEENKSSNSNGDDFDLDALAAALEQAATVASNTKKKNKSKRANNVPRKCAVVKEKANDLSIPVLPCFYIYYDKEQSRGKTSAGSSSYEKLLAEEIMDMGNDEEEKWEGEKYEYDQAPGADRTFLKFKKRLDAYPQQCFRYSCAGSPLLATTNSQDVGTCKLCGSQRQYELQLMSPLSYFLDQAGDGSSNCAPNAWTWLTIVIYTCSKSCCPSSCGGEHANCCWGVVEEEIMMQEDEACDARCY</sequence>
<gene>
    <name evidence="3" type="primary">LOC123428207</name>
</gene>
<dbReference type="Gramene" id="HORVU.MOREX.r3.2HG0206490.1">
    <property type="protein sequence ID" value="HORVU.MOREX.r3.2HG0206490.1"/>
    <property type="gene ID" value="HORVU.MOREX.r3.2HG0206490"/>
</dbReference>
<dbReference type="Proteomes" id="UP000011116">
    <property type="component" value="Chromosome 2H"/>
</dbReference>
<dbReference type="Gramene" id="HORVU.MOREX.r3.2HG0206490.2">
    <property type="protein sequence ID" value="HORVU.MOREX.r3.2HG0206490.2"/>
    <property type="gene ID" value="HORVU.MOREX.r3.2HG0206490"/>
</dbReference>
<dbReference type="RefSeq" id="XP_044968327.1">
    <property type="nucleotide sequence ID" value="XM_045112392.1"/>
</dbReference>
<dbReference type="OrthoDB" id="366284at2759"/>
<evidence type="ECO:0000313" key="4">
    <source>
        <dbReference type="Proteomes" id="UP000011116"/>
    </source>
</evidence>
<evidence type="ECO:0000256" key="1">
    <source>
        <dbReference type="SAM" id="MobiDB-lite"/>
    </source>
</evidence>
<dbReference type="Pfam" id="PF04194">
    <property type="entry name" value="PDCD2_C"/>
    <property type="match status" value="1"/>
</dbReference>
<evidence type="ECO:0000259" key="2">
    <source>
        <dbReference type="Pfam" id="PF04194"/>
    </source>
</evidence>
<dbReference type="KEGG" id="hvg:123428207"/>
<dbReference type="GeneID" id="123428207"/>
<dbReference type="EnsemblPlants" id="HORVU.MOREX.r3.2HG0206490.2">
    <property type="protein sequence ID" value="HORVU.MOREX.r3.2HG0206490.2"/>
    <property type="gene ID" value="HORVU.MOREX.r3.2HG0206490"/>
</dbReference>
<name>A0A8I6WWX8_HORVV</name>
<dbReference type="InterPro" id="IPR007320">
    <property type="entry name" value="PDCD2_C"/>
</dbReference>
<dbReference type="AlphaFoldDB" id="A0A8I6WWX8"/>
<evidence type="ECO:0000313" key="3">
    <source>
        <dbReference type="EnsemblPlants" id="HORVU.MOREX.r3.2HG0206490.1"/>
    </source>
</evidence>
<accession>A0A8I6WWX8</accession>
<feature type="domain" description="Programmed cell death protein 2 C-terminal" evidence="2">
    <location>
        <begin position="255"/>
        <end position="369"/>
    </location>
</feature>
<dbReference type="PANTHER" id="PTHR47762:SF2">
    <property type="entry name" value="OS04G0640800 PROTEIN"/>
    <property type="match status" value="1"/>
</dbReference>
<protein>
    <recommendedName>
        <fullName evidence="2">Programmed cell death protein 2 C-terminal domain-containing protein</fullName>
    </recommendedName>
</protein>
<dbReference type="GO" id="GO:0005737">
    <property type="term" value="C:cytoplasm"/>
    <property type="evidence" value="ECO:0007669"/>
    <property type="project" value="InterPro"/>
</dbReference>
<organism evidence="3 4">
    <name type="scientific">Hordeum vulgare subsp. vulgare</name>
    <name type="common">Domesticated barley</name>
    <dbReference type="NCBI Taxonomy" id="112509"/>
    <lineage>
        <taxon>Eukaryota</taxon>
        <taxon>Viridiplantae</taxon>
        <taxon>Streptophyta</taxon>
        <taxon>Embryophyta</taxon>
        <taxon>Tracheophyta</taxon>
        <taxon>Spermatophyta</taxon>
        <taxon>Magnoliopsida</taxon>
        <taxon>Liliopsida</taxon>
        <taxon>Poales</taxon>
        <taxon>Poaceae</taxon>
        <taxon>BOP clade</taxon>
        <taxon>Pooideae</taxon>
        <taxon>Triticodae</taxon>
        <taxon>Triticeae</taxon>
        <taxon>Hordeinae</taxon>
        <taxon>Hordeum</taxon>
    </lineage>
</organism>
<reference evidence="3" key="2">
    <citation type="submission" date="2020-10" db="EMBL/GenBank/DDBJ databases">
        <authorList>
            <person name="Scholz U."/>
            <person name="Mascher M."/>
            <person name="Fiebig A."/>
        </authorList>
    </citation>
    <scope>NUCLEOTIDE SEQUENCE [LARGE SCALE GENOMIC DNA]</scope>
    <source>
        <strain evidence="3">cv. Morex</strain>
    </source>
</reference>